<proteinExistence type="predicted"/>
<evidence type="ECO:0000313" key="2">
    <source>
        <dbReference type="Proteomes" id="UP000015241"/>
    </source>
</evidence>
<dbReference type="eggNOG" id="ENOG502SCY7">
    <property type="taxonomic scope" value="Eukaryota"/>
</dbReference>
<gene>
    <name evidence="1" type="ORF">FOMPIDRAFT_20505</name>
</gene>
<name>S8DUZ4_FOMSC</name>
<dbReference type="EMBL" id="KE504216">
    <property type="protein sequence ID" value="EPS95048.1"/>
    <property type="molecule type" value="Genomic_DNA"/>
</dbReference>
<evidence type="ECO:0000313" key="1">
    <source>
        <dbReference type="EMBL" id="EPS95048.1"/>
    </source>
</evidence>
<dbReference type="InParanoid" id="S8DUZ4"/>
<dbReference type="AlphaFoldDB" id="S8DUZ4"/>
<accession>S8DUZ4</accession>
<dbReference type="Proteomes" id="UP000015241">
    <property type="component" value="Unassembled WGS sequence"/>
</dbReference>
<organism evidence="1 2">
    <name type="scientific">Fomitopsis schrenkii</name>
    <name type="common">Brown rot fungus</name>
    <dbReference type="NCBI Taxonomy" id="2126942"/>
    <lineage>
        <taxon>Eukaryota</taxon>
        <taxon>Fungi</taxon>
        <taxon>Dikarya</taxon>
        <taxon>Basidiomycota</taxon>
        <taxon>Agaricomycotina</taxon>
        <taxon>Agaricomycetes</taxon>
        <taxon>Polyporales</taxon>
        <taxon>Fomitopsis</taxon>
    </lineage>
</organism>
<protein>
    <recommendedName>
        <fullName evidence="3">Reverse transcriptase domain-containing protein</fullName>
    </recommendedName>
</protein>
<evidence type="ECO:0008006" key="3">
    <source>
        <dbReference type="Google" id="ProtNLM"/>
    </source>
</evidence>
<dbReference type="HOGENOM" id="CLU_077575_1_0_1"/>
<feature type="non-terminal residue" evidence="1">
    <location>
        <position position="189"/>
    </location>
</feature>
<keyword evidence="2" id="KW-1185">Reference proteome</keyword>
<dbReference type="STRING" id="743788.S8DUZ4"/>
<sequence length="189" mass="20489">MRASDLAGFHIPGAARRLVASLFADDTSSFLAKTDKWSTLWTVIHRWCAGSRARFNTAKTEVMPIGSPEYRRAVVDTRCIAGSAGGAEDDMIPPGIHIARDGTAIRILGAWVGNTVDQIGVWGPALEKVNGFLDRWGCCHPSLGGKRSIVQMGPGGITQYLAVVQGMPRAIEDILVKRIRDFMWDGPSP</sequence>
<reference evidence="1 2" key="1">
    <citation type="journal article" date="2012" name="Science">
        <title>The Paleozoic origin of enzymatic lignin decomposition reconstructed from 31 fungal genomes.</title>
        <authorList>
            <person name="Floudas D."/>
            <person name="Binder M."/>
            <person name="Riley R."/>
            <person name="Barry K."/>
            <person name="Blanchette R.A."/>
            <person name="Henrissat B."/>
            <person name="Martinez A.T."/>
            <person name="Otillar R."/>
            <person name="Spatafora J.W."/>
            <person name="Yadav J.S."/>
            <person name="Aerts A."/>
            <person name="Benoit I."/>
            <person name="Boyd A."/>
            <person name="Carlson A."/>
            <person name="Copeland A."/>
            <person name="Coutinho P.M."/>
            <person name="de Vries R.P."/>
            <person name="Ferreira P."/>
            <person name="Findley K."/>
            <person name="Foster B."/>
            <person name="Gaskell J."/>
            <person name="Glotzer D."/>
            <person name="Gorecki P."/>
            <person name="Heitman J."/>
            <person name="Hesse C."/>
            <person name="Hori C."/>
            <person name="Igarashi K."/>
            <person name="Jurgens J.A."/>
            <person name="Kallen N."/>
            <person name="Kersten P."/>
            <person name="Kohler A."/>
            <person name="Kuees U."/>
            <person name="Kumar T.K.A."/>
            <person name="Kuo A."/>
            <person name="LaButti K."/>
            <person name="Larrondo L.F."/>
            <person name="Lindquist E."/>
            <person name="Ling A."/>
            <person name="Lombard V."/>
            <person name="Lucas S."/>
            <person name="Lundell T."/>
            <person name="Martin R."/>
            <person name="McLaughlin D.J."/>
            <person name="Morgenstern I."/>
            <person name="Morin E."/>
            <person name="Murat C."/>
            <person name="Nagy L.G."/>
            <person name="Nolan M."/>
            <person name="Ohm R.A."/>
            <person name="Patyshakuliyeva A."/>
            <person name="Rokas A."/>
            <person name="Ruiz-Duenas F.J."/>
            <person name="Sabat G."/>
            <person name="Salamov A."/>
            <person name="Samejima M."/>
            <person name="Schmutz J."/>
            <person name="Slot J.C."/>
            <person name="St John F."/>
            <person name="Stenlid J."/>
            <person name="Sun H."/>
            <person name="Sun S."/>
            <person name="Syed K."/>
            <person name="Tsang A."/>
            <person name="Wiebenga A."/>
            <person name="Young D."/>
            <person name="Pisabarro A."/>
            <person name="Eastwood D.C."/>
            <person name="Martin F."/>
            <person name="Cullen D."/>
            <person name="Grigoriev I.V."/>
            <person name="Hibbett D.S."/>
        </authorList>
    </citation>
    <scope>NUCLEOTIDE SEQUENCE</scope>
    <source>
        <strain evidence="2">FP-58527</strain>
    </source>
</reference>
<dbReference type="OrthoDB" id="2205812at2759"/>